<dbReference type="SMART" id="SM00741">
    <property type="entry name" value="SapB"/>
    <property type="match status" value="3"/>
</dbReference>
<sequence length="307" mass="35504">MASYKKMLFFSALVFCFAMTNARTMLPSQTMAEVSQPTEEIILPVETVKSSQFCQLCEQYASEAIDYLSRSETQTEIFSALYHVCSKLDYIKQQCITMVDYYVPLLFEEVEDISPDDFCDRFKLCKGDSRQRLSLVEGDNYKPTKLENMLMKSKKSSQWCKICEKFATDALSYLEKNQTQTEIIAFLHQDCAKLDNFEEECVVLVDYYSPLLFSEIKKISPENFCENIHFCISEEVSVATRFHEKIEQFNDDTCSICEECKRLVLTYGPLFLARLEKFLETQDVCTRIHACKSSMQRFSGNVVIDSA</sequence>
<accession>A0A833QV43</accession>
<keyword evidence="5" id="KW-0732">Signal</keyword>
<evidence type="ECO:0000313" key="7">
    <source>
        <dbReference type="EMBL" id="KAF3330429.1"/>
    </source>
</evidence>
<dbReference type="Proteomes" id="UP000623129">
    <property type="component" value="Unassembled WGS sequence"/>
</dbReference>
<dbReference type="InterPro" id="IPR008139">
    <property type="entry name" value="SaposinB_dom"/>
</dbReference>
<feature type="domain" description="Saposin B-type" evidence="6">
    <location>
        <begin position="50"/>
        <end position="129"/>
    </location>
</feature>
<dbReference type="SUPFAM" id="SSF47862">
    <property type="entry name" value="Saposin"/>
    <property type="match status" value="4"/>
</dbReference>
<feature type="domain" description="Saposin B-type" evidence="6">
    <location>
        <begin position="156"/>
        <end position="235"/>
    </location>
</feature>
<dbReference type="GO" id="GO:0006629">
    <property type="term" value="P:lipid metabolic process"/>
    <property type="evidence" value="ECO:0007669"/>
    <property type="project" value="InterPro"/>
</dbReference>
<feature type="signal peptide" evidence="5">
    <location>
        <begin position="1"/>
        <end position="22"/>
    </location>
</feature>
<organism evidence="7 8">
    <name type="scientific">Carex littledalei</name>
    <dbReference type="NCBI Taxonomy" id="544730"/>
    <lineage>
        <taxon>Eukaryota</taxon>
        <taxon>Viridiplantae</taxon>
        <taxon>Streptophyta</taxon>
        <taxon>Embryophyta</taxon>
        <taxon>Tracheophyta</taxon>
        <taxon>Spermatophyta</taxon>
        <taxon>Magnoliopsida</taxon>
        <taxon>Liliopsida</taxon>
        <taxon>Poales</taxon>
        <taxon>Cyperaceae</taxon>
        <taxon>Cyperoideae</taxon>
        <taxon>Cariceae</taxon>
        <taxon>Carex</taxon>
        <taxon>Carex subgen. Euthyceras</taxon>
    </lineage>
</organism>
<keyword evidence="2" id="KW-0865">Zymogen</keyword>
<dbReference type="InterPro" id="IPR011001">
    <property type="entry name" value="Saposin-like"/>
</dbReference>
<keyword evidence="3" id="KW-1015">Disulfide bond</keyword>
<feature type="chain" id="PRO_5032418840" evidence="5">
    <location>
        <begin position="23"/>
        <end position="307"/>
    </location>
</feature>
<dbReference type="OrthoDB" id="69496at2759"/>
<keyword evidence="1" id="KW-0064">Aspartyl protease</keyword>
<dbReference type="GO" id="GO:0004190">
    <property type="term" value="F:aspartic-type endopeptidase activity"/>
    <property type="evidence" value="ECO:0007669"/>
    <property type="project" value="UniProtKB-KW"/>
</dbReference>
<proteinExistence type="predicted"/>
<protein>
    <submittedName>
        <fullName evidence="7">Proactivator polypeptide-like 1 isoform X2</fullName>
    </submittedName>
</protein>
<dbReference type="PROSITE" id="PS50015">
    <property type="entry name" value="SAP_B"/>
    <property type="match status" value="2"/>
</dbReference>
<reference evidence="7" key="1">
    <citation type="submission" date="2020-01" db="EMBL/GenBank/DDBJ databases">
        <title>Genome sequence of Kobresia littledalei, the first chromosome-level genome in the family Cyperaceae.</title>
        <authorList>
            <person name="Qu G."/>
        </authorList>
    </citation>
    <scope>NUCLEOTIDE SEQUENCE</scope>
    <source>
        <strain evidence="7">C.B.Clarke</strain>
        <tissue evidence="7">Leaf</tissue>
    </source>
</reference>
<dbReference type="Pfam" id="PF03489">
    <property type="entry name" value="SapB_2"/>
    <property type="match status" value="3"/>
</dbReference>
<evidence type="ECO:0000256" key="2">
    <source>
        <dbReference type="ARBA" id="ARBA00023145"/>
    </source>
</evidence>
<keyword evidence="4" id="KW-0325">Glycoprotein</keyword>
<evidence type="ECO:0000256" key="4">
    <source>
        <dbReference type="ARBA" id="ARBA00023180"/>
    </source>
</evidence>
<dbReference type="AlphaFoldDB" id="A0A833QV43"/>
<evidence type="ECO:0000256" key="1">
    <source>
        <dbReference type="ARBA" id="ARBA00022750"/>
    </source>
</evidence>
<dbReference type="InterPro" id="IPR051428">
    <property type="entry name" value="Sphingo_Act-Surfact_Prot"/>
</dbReference>
<dbReference type="PANTHER" id="PTHR11480:SF3">
    <property type="entry name" value="BCDNA.GH08312"/>
    <property type="match status" value="1"/>
</dbReference>
<gene>
    <name evidence="7" type="ORF">FCM35_KLT03783</name>
</gene>
<dbReference type="PANTHER" id="PTHR11480">
    <property type="entry name" value="SAPOSIN-RELATED"/>
    <property type="match status" value="1"/>
</dbReference>
<evidence type="ECO:0000313" key="8">
    <source>
        <dbReference type="Proteomes" id="UP000623129"/>
    </source>
</evidence>
<dbReference type="EMBL" id="SWLB01000013">
    <property type="protein sequence ID" value="KAF3330429.1"/>
    <property type="molecule type" value="Genomic_DNA"/>
</dbReference>
<comment type="caution">
    <text evidence="7">The sequence shown here is derived from an EMBL/GenBank/DDBJ whole genome shotgun (WGS) entry which is preliminary data.</text>
</comment>
<keyword evidence="8" id="KW-1185">Reference proteome</keyword>
<evidence type="ECO:0000256" key="5">
    <source>
        <dbReference type="SAM" id="SignalP"/>
    </source>
</evidence>
<evidence type="ECO:0000256" key="3">
    <source>
        <dbReference type="ARBA" id="ARBA00023157"/>
    </source>
</evidence>
<dbReference type="InterPro" id="IPR007856">
    <property type="entry name" value="SapB_1"/>
</dbReference>
<name>A0A833QV43_9POAL</name>
<dbReference type="InterPro" id="IPR008138">
    <property type="entry name" value="SapB_2"/>
</dbReference>
<dbReference type="Gene3D" id="1.10.225.10">
    <property type="entry name" value="Saposin-like"/>
    <property type="match status" value="3"/>
</dbReference>
<keyword evidence="1" id="KW-0645">Protease</keyword>
<dbReference type="Pfam" id="PF05184">
    <property type="entry name" value="SapB_1"/>
    <property type="match status" value="2"/>
</dbReference>
<keyword evidence="1" id="KW-0378">Hydrolase</keyword>
<evidence type="ECO:0000259" key="6">
    <source>
        <dbReference type="PROSITE" id="PS50015"/>
    </source>
</evidence>